<gene>
    <name evidence="2" type="ORF">JOE57_002983</name>
</gene>
<dbReference type="SUPFAM" id="SSF53335">
    <property type="entry name" value="S-adenosyl-L-methionine-dependent methyltransferases"/>
    <property type="match status" value="1"/>
</dbReference>
<dbReference type="Proteomes" id="UP000704762">
    <property type="component" value="Unassembled WGS sequence"/>
</dbReference>
<protein>
    <submittedName>
        <fullName evidence="2">Ubiquinone/menaquinone biosynthesis C-methylase UbiE</fullName>
    </submittedName>
</protein>
<dbReference type="EMBL" id="JAFBCF010000001">
    <property type="protein sequence ID" value="MBM7800062.1"/>
    <property type="molecule type" value="Genomic_DNA"/>
</dbReference>
<dbReference type="InterPro" id="IPR029063">
    <property type="entry name" value="SAM-dependent_MTases_sf"/>
</dbReference>
<dbReference type="InterPro" id="IPR041698">
    <property type="entry name" value="Methyltransf_25"/>
</dbReference>
<evidence type="ECO:0000313" key="2">
    <source>
        <dbReference type="EMBL" id="MBM7800062.1"/>
    </source>
</evidence>
<dbReference type="InterPro" id="IPR050508">
    <property type="entry name" value="Methyltransf_Superfamily"/>
</dbReference>
<dbReference type="Pfam" id="PF13649">
    <property type="entry name" value="Methyltransf_25"/>
    <property type="match status" value="1"/>
</dbReference>
<keyword evidence="2" id="KW-0830">Ubiquinone</keyword>
<sequence>MTPAGRRHRLSDRWWTVVSPGYDRAVGLVGWHRWLDTLVADLGSGRVLEVGCGPAHPAPRLLARGVDYVGLDRNAAMLARAARRTGCGPGTAALVRADVTALPFADDAFDVVLAAGVLGLLDCDSRRAALQEMARVARTEVRLLEPVHRPGTPQRRMRSHLLALVRDRPLELAELVACGLEPRLCGPPLLAGVYSAVCAMKPRGRNRPLVTD</sequence>
<dbReference type="CDD" id="cd02440">
    <property type="entry name" value="AdoMet_MTases"/>
    <property type="match status" value="1"/>
</dbReference>
<evidence type="ECO:0000259" key="1">
    <source>
        <dbReference type="Pfam" id="PF13649"/>
    </source>
</evidence>
<organism evidence="2 3">
    <name type="scientific">Microlunatus panaciterrae</name>
    <dbReference type="NCBI Taxonomy" id="400768"/>
    <lineage>
        <taxon>Bacteria</taxon>
        <taxon>Bacillati</taxon>
        <taxon>Actinomycetota</taxon>
        <taxon>Actinomycetes</taxon>
        <taxon>Propionibacteriales</taxon>
        <taxon>Propionibacteriaceae</taxon>
        <taxon>Microlunatus</taxon>
    </lineage>
</organism>
<name>A0ABS2RNJ5_9ACTN</name>
<reference evidence="2 3" key="1">
    <citation type="submission" date="2021-01" db="EMBL/GenBank/DDBJ databases">
        <title>Sequencing the genomes of 1000 actinobacteria strains.</title>
        <authorList>
            <person name="Klenk H.-P."/>
        </authorList>
    </citation>
    <scope>NUCLEOTIDE SEQUENCE [LARGE SCALE GENOMIC DNA]</scope>
    <source>
        <strain evidence="2 3">DSM 18662</strain>
    </source>
</reference>
<dbReference type="RefSeq" id="WP_204919225.1">
    <property type="nucleotide sequence ID" value="NZ_BAAAQP010000003.1"/>
</dbReference>
<evidence type="ECO:0000313" key="3">
    <source>
        <dbReference type="Proteomes" id="UP000704762"/>
    </source>
</evidence>
<feature type="domain" description="Methyltransferase" evidence="1">
    <location>
        <begin position="47"/>
        <end position="138"/>
    </location>
</feature>
<dbReference type="PANTHER" id="PTHR42912">
    <property type="entry name" value="METHYLTRANSFERASE"/>
    <property type="match status" value="1"/>
</dbReference>
<keyword evidence="3" id="KW-1185">Reference proteome</keyword>
<dbReference type="Gene3D" id="3.40.50.150">
    <property type="entry name" value="Vaccinia Virus protein VP39"/>
    <property type="match status" value="1"/>
</dbReference>
<comment type="caution">
    <text evidence="2">The sequence shown here is derived from an EMBL/GenBank/DDBJ whole genome shotgun (WGS) entry which is preliminary data.</text>
</comment>
<proteinExistence type="predicted"/>
<accession>A0ABS2RNJ5</accession>